<sequence length="131" mass="14229">MGLQLLALAKINALFSSQTSTPLLAGLIWPFIIKLSFSSRLVRETYLDLVRSSSLFFFQIRQIAVQPDHIQPSRSDGAAAVGSSVAAAGGSGGRWGRALRLVYRSMTRARRSMPTPVEDEDSLHALSILAL</sequence>
<name>A0AAN7K029_9MYRT</name>
<evidence type="ECO:0000313" key="2">
    <source>
        <dbReference type="Proteomes" id="UP001345219"/>
    </source>
</evidence>
<dbReference type="EMBL" id="JAXIOK010000012">
    <property type="protein sequence ID" value="KAK4758295.1"/>
    <property type="molecule type" value="Genomic_DNA"/>
</dbReference>
<evidence type="ECO:0000313" key="1">
    <source>
        <dbReference type="EMBL" id="KAK4758295.1"/>
    </source>
</evidence>
<dbReference type="AlphaFoldDB" id="A0AAN7K029"/>
<accession>A0AAN7K029</accession>
<proteinExistence type="predicted"/>
<gene>
    <name evidence="1" type="ORF">SAY87_019596</name>
</gene>
<comment type="caution">
    <text evidence="1">The sequence shown here is derived from an EMBL/GenBank/DDBJ whole genome shotgun (WGS) entry which is preliminary data.</text>
</comment>
<reference evidence="1 2" key="1">
    <citation type="journal article" date="2023" name="Hortic Res">
        <title>Pangenome of water caltrop reveals structural variations and asymmetric subgenome divergence after allopolyploidization.</title>
        <authorList>
            <person name="Zhang X."/>
            <person name="Chen Y."/>
            <person name="Wang L."/>
            <person name="Yuan Y."/>
            <person name="Fang M."/>
            <person name="Shi L."/>
            <person name="Lu R."/>
            <person name="Comes H.P."/>
            <person name="Ma Y."/>
            <person name="Chen Y."/>
            <person name="Huang G."/>
            <person name="Zhou Y."/>
            <person name="Zheng Z."/>
            <person name="Qiu Y."/>
        </authorList>
    </citation>
    <scope>NUCLEOTIDE SEQUENCE [LARGE SCALE GENOMIC DNA]</scope>
    <source>
        <tissue evidence="1">Roots</tissue>
    </source>
</reference>
<keyword evidence="2" id="KW-1185">Reference proteome</keyword>
<protein>
    <submittedName>
        <fullName evidence="1">Uncharacterized protein</fullName>
    </submittedName>
</protein>
<organism evidence="1 2">
    <name type="scientific">Trapa incisa</name>
    <dbReference type="NCBI Taxonomy" id="236973"/>
    <lineage>
        <taxon>Eukaryota</taxon>
        <taxon>Viridiplantae</taxon>
        <taxon>Streptophyta</taxon>
        <taxon>Embryophyta</taxon>
        <taxon>Tracheophyta</taxon>
        <taxon>Spermatophyta</taxon>
        <taxon>Magnoliopsida</taxon>
        <taxon>eudicotyledons</taxon>
        <taxon>Gunneridae</taxon>
        <taxon>Pentapetalae</taxon>
        <taxon>rosids</taxon>
        <taxon>malvids</taxon>
        <taxon>Myrtales</taxon>
        <taxon>Lythraceae</taxon>
        <taxon>Trapa</taxon>
    </lineage>
</organism>
<dbReference type="PANTHER" id="PTHR38925">
    <property type="entry name" value="PROTEIN, PUTATIVE-RELATED"/>
    <property type="match status" value="1"/>
</dbReference>
<dbReference type="Proteomes" id="UP001345219">
    <property type="component" value="Chromosome 15"/>
</dbReference>
<dbReference type="PANTHER" id="PTHR38925:SF1">
    <property type="entry name" value="PROTEIN, PUTATIVE-RELATED"/>
    <property type="match status" value="1"/>
</dbReference>